<name>A0AAV3NMF3_LITER</name>
<accession>A0AAV3NMF3</accession>
<dbReference type="AlphaFoldDB" id="A0AAV3NMF3"/>
<dbReference type="PANTHER" id="PTHR31286:SF180">
    <property type="entry name" value="OS10G0362600 PROTEIN"/>
    <property type="match status" value="1"/>
</dbReference>
<dbReference type="EMBL" id="BAABME010015157">
    <property type="protein sequence ID" value="GAA0139701.1"/>
    <property type="molecule type" value="Genomic_DNA"/>
</dbReference>
<feature type="domain" description="DUF4283" evidence="1">
    <location>
        <begin position="82"/>
        <end position="161"/>
    </location>
</feature>
<protein>
    <recommendedName>
        <fullName evidence="1">DUF4283 domain-containing protein</fullName>
    </recommendedName>
</protein>
<dbReference type="Proteomes" id="UP001454036">
    <property type="component" value="Unassembled WGS sequence"/>
</dbReference>
<dbReference type="Pfam" id="PF14111">
    <property type="entry name" value="DUF4283"/>
    <property type="match status" value="1"/>
</dbReference>
<sequence>MADGELVKPPPPPEGGIECSLNAGNLKSNTAITFAQVVQGRPSKLLPPSLDPSSFSLKPISIHNGKPSVLFKASEKQYLLDKLPYVLVDKFSHGRPDFAAIKAFFSKLKLQGNYNVSQFDKKHLFIVCEFKVDYIKIWLKLSWLINGKPMRILKWEPNFSPLTESAIAPVWVRLEELDLSKPFIDSIWVCFEEDETKLI</sequence>
<gene>
    <name evidence="2" type="ORF">LIER_35122</name>
</gene>
<dbReference type="InterPro" id="IPR025558">
    <property type="entry name" value="DUF4283"/>
</dbReference>
<reference evidence="2 3" key="1">
    <citation type="submission" date="2024-01" db="EMBL/GenBank/DDBJ databases">
        <title>The complete chloroplast genome sequence of Lithospermum erythrorhizon: insights into the phylogenetic relationship among Boraginaceae species and the maternal lineages of purple gromwells.</title>
        <authorList>
            <person name="Okada T."/>
            <person name="Watanabe K."/>
        </authorList>
    </citation>
    <scope>NUCLEOTIDE SEQUENCE [LARGE SCALE GENOMIC DNA]</scope>
</reference>
<organism evidence="2 3">
    <name type="scientific">Lithospermum erythrorhizon</name>
    <name type="common">Purple gromwell</name>
    <name type="synonym">Lithospermum officinale var. erythrorhizon</name>
    <dbReference type="NCBI Taxonomy" id="34254"/>
    <lineage>
        <taxon>Eukaryota</taxon>
        <taxon>Viridiplantae</taxon>
        <taxon>Streptophyta</taxon>
        <taxon>Embryophyta</taxon>
        <taxon>Tracheophyta</taxon>
        <taxon>Spermatophyta</taxon>
        <taxon>Magnoliopsida</taxon>
        <taxon>eudicotyledons</taxon>
        <taxon>Gunneridae</taxon>
        <taxon>Pentapetalae</taxon>
        <taxon>asterids</taxon>
        <taxon>lamiids</taxon>
        <taxon>Boraginales</taxon>
        <taxon>Boraginaceae</taxon>
        <taxon>Boraginoideae</taxon>
        <taxon>Lithospermeae</taxon>
        <taxon>Lithospermum</taxon>
    </lineage>
</organism>
<dbReference type="PANTHER" id="PTHR31286">
    <property type="entry name" value="GLYCINE-RICH CELL WALL STRUCTURAL PROTEIN 1.8-LIKE"/>
    <property type="match status" value="1"/>
</dbReference>
<proteinExistence type="predicted"/>
<dbReference type="InterPro" id="IPR040256">
    <property type="entry name" value="At4g02000-like"/>
</dbReference>
<evidence type="ECO:0000313" key="3">
    <source>
        <dbReference type="Proteomes" id="UP001454036"/>
    </source>
</evidence>
<comment type="caution">
    <text evidence="2">The sequence shown here is derived from an EMBL/GenBank/DDBJ whole genome shotgun (WGS) entry which is preliminary data.</text>
</comment>
<keyword evidence="3" id="KW-1185">Reference proteome</keyword>
<evidence type="ECO:0000259" key="1">
    <source>
        <dbReference type="Pfam" id="PF14111"/>
    </source>
</evidence>
<evidence type="ECO:0000313" key="2">
    <source>
        <dbReference type="EMBL" id="GAA0139701.1"/>
    </source>
</evidence>